<evidence type="ECO:0000256" key="10">
    <source>
        <dbReference type="ARBA" id="ARBA00023163"/>
    </source>
</evidence>
<comment type="subcellular location">
    <subcellularLocation>
        <location evidence="2">Nucleus</location>
    </subcellularLocation>
</comment>
<feature type="compositionally biased region" description="Gly residues" evidence="13">
    <location>
        <begin position="35"/>
        <end position="45"/>
    </location>
</feature>
<comment type="catalytic activity">
    <reaction evidence="12">
        <text>L-lysyl-[protein] + acetyl-CoA = N(6)-acetyl-L-lysyl-[protein] + CoA + H(+)</text>
        <dbReference type="Rhea" id="RHEA:45948"/>
        <dbReference type="Rhea" id="RHEA-COMP:9752"/>
        <dbReference type="Rhea" id="RHEA-COMP:10731"/>
        <dbReference type="ChEBI" id="CHEBI:15378"/>
        <dbReference type="ChEBI" id="CHEBI:29969"/>
        <dbReference type="ChEBI" id="CHEBI:57287"/>
        <dbReference type="ChEBI" id="CHEBI:57288"/>
        <dbReference type="ChEBI" id="CHEBI:61930"/>
        <dbReference type="EC" id="2.3.1.48"/>
    </reaction>
</comment>
<keyword evidence="9" id="KW-0805">Transcription regulation</keyword>
<comment type="function">
    <text evidence="1">Acetyltransferase enzyme. Acetylates histones, giving a specific tag for transcriptional activation.</text>
</comment>
<dbReference type="GO" id="GO:0005667">
    <property type="term" value="C:transcription regulator complex"/>
    <property type="evidence" value="ECO:0007669"/>
    <property type="project" value="TreeGrafter"/>
</dbReference>
<dbReference type="SMART" id="SM00249">
    <property type="entry name" value="PHD"/>
    <property type="match status" value="1"/>
</dbReference>
<dbReference type="EMBL" id="HBIR01052759">
    <property type="protein sequence ID" value="CAE0588920.1"/>
    <property type="molecule type" value="Transcribed_RNA"/>
</dbReference>
<dbReference type="InterPro" id="IPR013083">
    <property type="entry name" value="Znf_RING/FYVE/PHD"/>
</dbReference>
<protein>
    <recommendedName>
        <fullName evidence="3">histone acetyltransferase</fullName>
        <ecNumber evidence="3">2.3.1.48</ecNumber>
    </recommendedName>
</protein>
<dbReference type="AlphaFoldDB" id="A0A7S3TMM3"/>
<dbReference type="InterPro" id="IPR019786">
    <property type="entry name" value="Zinc_finger_PHD-type_CS"/>
</dbReference>
<evidence type="ECO:0000256" key="9">
    <source>
        <dbReference type="ARBA" id="ARBA00023015"/>
    </source>
</evidence>
<dbReference type="PANTHER" id="PTHR13808:SF1">
    <property type="entry name" value="HISTONE ACETYLTRANSFERASE"/>
    <property type="match status" value="1"/>
</dbReference>
<keyword evidence="5" id="KW-0479">Metal-binding</keyword>
<keyword evidence="10" id="KW-0804">Transcription</keyword>
<dbReference type="PROSITE" id="PS01359">
    <property type="entry name" value="ZF_PHD_1"/>
    <property type="match status" value="1"/>
</dbReference>
<dbReference type="GO" id="GO:0005634">
    <property type="term" value="C:nucleus"/>
    <property type="evidence" value="ECO:0007669"/>
    <property type="project" value="UniProtKB-SubCell"/>
</dbReference>
<dbReference type="InterPro" id="IPR001965">
    <property type="entry name" value="Znf_PHD"/>
</dbReference>
<evidence type="ECO:0000256" key="2">
    <source>
        <dbReference type="ARBA" id="ARBA00004123"/>
    </source>
</evidence>
<keyword evidence="7" id="KW-0862">Zinc</keyword>
<feature type="compositionally biased region" description="Low complexity" evidence="13">
    <location>
        <begin position="173"/>
        <end position="182"/>
    </location>
</feature>
<dbReference type="InterPro" id="IPR031162">
    <property type="entry name" value="CBP_P300_HAT"/>
</dbReference>
<dbReference type="SMART" id="SM01250">
    <property type="entry name" value="KAT11"/>
    <property type="match status" value="1"/>
</dbReference>
<evidence type="ECO:0000256" key="11">
    <source>
        <dbReference type="ARBA" id="ARBA00023242"/>
    </source>
</evidence>
<keyword evidence="11" id="KW-0539">Nucleus</keyword>
<dbReference type="GO" id="GO:0004402">
    <property type="term" value="F:histone acetyltransferase activity"/>
    <property type="evidence" value="ECO:0007669"/>
    <property type="project" value="InterPro"/>
</dbReference>
<evidence type="ECO:0000313" key="15">
    <source>
        <dbReference type="EMBL" id="CAE0588920.1"/>
    </source>
</evidence>
<evidence type="ECO:0000256" key="7">
    <source>
        <dbReference type="ARBA" id="ARBA00022833"/>
    </source>
</evidence>
<name>A0A7S3TMM3_EMIHU</name>
<evidence type="ECO:0000256" key="1">
    <source>
        <dbReference type="ARBA" id="ARBA00002581"/>
    </source>
</evidence>
<evidence type="ECO:0000256" key="3">
    <source>
        <dbReference type="ARBA" id="ARBA00013184"/>
    </source>
</evidence>
<gene>
    <name evidence="15" type="ORF">EHUX00137_LOCUS41178</name>
</gene>
<dbReference type="GO" id="GO:0008270">
    <property type="term" value="F:zinc ion binding"/>
    <property type="evidence" value="ECO:0007669"/>
    <property type="project" value="UniProtKB-KW"/>
</dbReference>
<dbReference type="GO" id="GO:0031490">
    <property type="term" value="F:chromatin DNA binding"/>
    <property type="evidence" value="ECO:0007669"/>
    <property type="project" value="TreeGrafter"/>
</dbReference>
<reference evidence="15" key="1">
    <citation type="submission" date="2021-01" db="EMBL/GenBank/DDBJ databases">
        <authorList>
            <person name="Corre E."/>
            <person name="Pelletier E."/>
            <person name="Niang G."/>
            <person name="Scheremetjew M."/>
            <person name="Finn R."/>
            <person name="Kale V."/>
            <person name="Holt S."/>
            <person name="Cochrane G."/>
            <person name="Meng A."/>
            <person name="Brown T."/>
            <person name="Cohen L."/>
        </authorList>
    </citation>
    <scope>NUCLEOTIDE SEQUENCE</scope>
    <source>
        <strain evidence="15">379</strain>
    </source>
</reference>
<evidence type="ECO:0000256" key="4">
    <source>
        <dbReference type="ARBA" id="ARBA00022679"/>
    </source>
</evidence>
<evidence type="ECO:0000256" key="6">
    <source>
        <dbReference type="ARBA" id="ARBA00022771"/>
    </source>
</evidence>
<dbReference type="PANTHER" id="PTHR13808">
    <property type="entry name" value="CBP/P300-RELATED"/>
    <property type="match status" value="1"/>
</dbReference>
<organism evidence="15">
    <name type="scientific">Emiliania huxleyi</name>
    <name type="common">Coccolithophore</name>
    <name type="synonym">Pontosphaera huxleyi</name>
    <dbReference type="NCBI Taxonomy" id="2903"/>
    <lineage>
        <taxon>Eukaryota</taxon>
        <taxon>Haptista</taxon>
        <taxon>Haptophyta</taxon>
        <taxon>Prymnesiophyceae</taxon>
        <taxon>Isochrysidales</taxon>
        <taxon>Noelaerhabdaceae</taxon>
        <taxon>Emiliania</taxon>
    </lineage>
</organism>
<dbReference type="GO" id="GO:0000123">
    <property type="term" value="C:histone acetyltransferase complex"/>
    <property type="evidence" value="ECO:0007669"/>
    <property type="project" value="TreeGrafter"/>
</dbReference>
<evidence type="ECO:0000256" key="12">
    <source>
        <dbReference type="ARBA" id="ARBA00048017"/>
    </source>
</evidence>
<feature type="region of interest" description="Disordered" evidence="13">
    <location>
        <begin position="1"/>
        <end position="191"/>
    </location>
</feature>
<accession>A0A7S3TMM3</accession>
<keyword evidence="4" id="KW-0808">Transferase</keyword>
<dbReference type="PROSITE" id="PS51727">
    <property type="entry name" value="CBP_P300_HAT"/>
    <property type="match status" value="1"/>
</dbReference>
<feature type="compositionally biased region" description="Basic and acidic residues" evidence="13">
    <location>
        <begin position="20"/>
        <end position="29"/>
    </location>
</feature>
<dbReference type="EC" id="2.3.1.48" evidence="3"/>
<evidence type="ECO:0000259" key="14">
    <source>
        <dbReference type="PROSITE" id="PS51727"/>
    </source>
</evidence>
<dbReference type="Gene3D" id="3.30.40.10">
    <property type="entry name" value="Zinc/RING finger domain, C3HC4 (zinc finger)"/>
    <property type="match status" value="1"/>
</dbReference>
<feature type="domain" description="CBP/p300-type HAT" evidence="14">
    <location>
        <begin position="425"/>
        <end position="761"/>
    </location>
</feature>
<feature type="compositionally biased region" description="Gly residues" evidence="13">
    <location>
        <begin position="163"/>
        <end position="172"/>
    </location>
</feature>
<dbReference type="Pfam" id="PF08214">
    <property type="entry name" value="HAT_KAT11"/>
    <property type="match status" value="1"/>
</dbReference>
<dbReference type="SUPFAM" id="SSF57903">
    <property type="entry name" value="FYVE/PHD zinc finger"/>
    <property type="match status" value="1"/>
</dbReference>
<proteinExistence type="predicted"/>
<evidence type="ECO:0000256" key="8">
    <source>
        <dbReference type="ARBA" id="ARBA00022853"/>
    </source>
</evidence>
<evidence type="ECO:0000256" key="13">
    <source>
        <dbReference type="SAM" id="MobiDB-lite"/>
    </source>
</evidence>
<keyword evidence="8" id="KW-0156">Chromatin regulator</keyword>
<dbReference type="InterPro" id="IPR013178">
    <property type="entry name" value="Histone_AcTrfase_Rtt109/CBP"/>
</dbReference>
<dbReference type="GO" id="GO:0003713">
    <property type="term" value="F:transcription coactivator activity"/>
    <property type="evidence" value="ECO:0007669"/>
    <property type="project" value="TreeGrafter"/>
</dbReference>
<sequence>MPSGGMSEEYNDLSWLESELDQRDNRLGDTNRLGAPGGSLGGGGMRAAPAFALAPRGGMASLPGGTVQGMAGASLAPGAQGMKRKQAAAGGPPPRRRAKATAAPQGEGEMGSLQPVPPGGGSGAANPTAEIDGELLGDDLGAGEDTSLLGALNDQPDEPGEGPVVGDGGEGSSVGMVVDAAGAAGGPGVEPAVDSPMPLAAEASDGVAPGMHLAIGGGSSGVDPPDRSNSSPPVTAVVIGGIEDGRCDVELLDPETHRPTGERSRVAVSDCAIACSACKRETLLFEPPLLRCSGCDRKVRSGSSYYAEPRAGVRICTACFDALRTADERPAMLPDEVELRCGSLERRVWEAKEEVEQDHYVQCDRCQRWYHYICAAFPDPAQLPPEWGLDSQTLCCSACVASADPARAAQLLRQPGSSLLRALQRRSASDLPSCATSDAVEAHVAVEIAAAGVQASGLVVRVVSQRLYHCRAVAGMKVRYGADYPDSFPYRSKALFAFQEVDGADVCVFALYVQEYDAACPRPNTNRTYISYLDSTRWLHTSPPGQRSVVYHAIVNGYLQYAGAAGFSHAHLWVEPPKAGDEYIFYCRRPDPAHGSRPMPTSQLRAWYVRMLERAQATGIVAEFGDIQQELVSGLTSLRDFPLFEGDFFPEHVAELVDESSGGAEPHFSRKQSITLVEDMKAQVAGVKRRFLVARLSGAAPTAPARGTDGGHEQPVRSNELVDSRQAFLAACKARHWQFSDLPRARYSTMMLLALLGGRPVPPPQSAS</sequence>
<dbReference type="InterPro" id="IPR011011">
    <property type="entry name" value="Znf_FYVE_PHD"/>
</dbReference>
<evidence type="ECO:0000256" key="5">
    <source>
        <dbReference type="ARBA" id="ARBA00022723"/>
    </source>
</evidence>
<dbReference type="GO" id="GO:0045944">
    <property type="term" value="P:positive regulation of transcription by RNA polymerase II"/>
    <property type="evidence" value="ECO:0007669"/>
    <property type="project" value="TreeGrafter"/>
</dbReference>
<keyword evidence="6" id="KW-0863">Zinc-finger</keyword>